<gene>
    <name evidence="2" type="ORF">OXX778_LOCUS21672</name>
</gene>
<sequence>MDSTLYLKQIIELKKLIKSKDNEIDKLKEKIQSEKEKNKKCSLCNLSLKKTRWFSEYSYEQKNRIKNYIEKVLIELDDKLTVGCLKVETVRIVNIEDANTDFKNSFLSHIEKARFIDCKFRIKCQLESFLKSQDLDTFRGPLRVKISLDGTNVGRNLKLINFTFTILNESDKAKTASGNYTLGIANLNEDYDELKEPMLYLSSEIESLKELTFSYKVFQIEYFFCSDWKTSAVVLGLYAASSSYTCLWCTANKDDFSELDNNFSISDKNFFARNKEDHIDVVEKKRKKNLGYKHLSLMPNFDYTHCILDMLHLFLRITDVLLGLL</sequence>
<accession>A0A814PYT6</accession>
<dbReference type="AlphaFoldDB" id="A0A814PYT6"/>
<reference evidence="2" key="1">
    <citation type="submission" date="2021-02" db="EMBL/GenBank/DDBJ databases">
        <authorList>
            <person name="Nowell W R."/>
        </authorList>
    </citation>
    <scope>NUCLEOTIDE SEQUENCE</scope>
    <source>
        <strain evidence="2">Ploen Becks lab</strain>
    </source>
</reference>
<dbReference type="PANTHER" id="PTHR31424">
    <property type="entry name" value="PROTEIN CBG23806"/>
    <property type="match status" value="1"/>
</dbReference>
<name>A0A814PYT6_9BILA</name>
<feature type="coiled-coil region" evidence="1">
    <location>
        <begin position="10"/>
        <end position="37"/>
    </location>
</feature>
<proteinExistence type="predicted"/>
<keyword evidence="3" id="KW-1185">Reference proteome</keyword>
<keyword evidence="1" id="KW-0175">Coiled coil</keyword>
<dbReference type="Proteomes" id="UP000663879">
    <property type="component" value="Unassembled WGS sequence"/>
</dbReference>
<evidence type="ECO:0000313" key="2">
    <source>
        <dbReference type="EMBL" id="CAF1112170.1"/>
    </source>
</evidence>
<protein>
    <submittedName>
        <fullName evidence="2">Uncharacterized protein</fullName>
    </submittedName>
</protein>
<evidence type="ECO:0000256" key="1">
    <source>
        <dbReference type="SAM" id="Coils"/>
    </source>
</evidence>
<dbReference type="OrthoDB" id="5982080at2759"/>
<dbReference type="PANTHER" id="PTHR31424:SF3">
    <property type="entry name" value="RING-TYPE DOMAIN-CONTAINING PROTEIN"/>
    <property type="match status" value="1"/>
</dbReference>
<dbReference type="EMBL" id="CAJNOC010008233">
    <property type="protein sequence ID" value="CAF1112170.1"/>
    <property type="molecule type" value="Genomic_DNA"/>
</dbReference>
<evidence type="ECO:0000313" key="3">
    <source>
        <dbReference type="Proteomes" id="UP000663879"/>
    </source>
</evidence>
<comment type="caution">
    <text evidence="2">The sequence shown here is derived from an EMBL/GenBank/DDBJ whole genome shotgun (WGS) entry which is preliminary data.</text>
</comment>
<organism evidence="2 3">
    <name type="scientific">Brachionus calyciflorus</name>
    <dbReference type="NCBI Taxonomy" id="104777"/>
    <lineage>
        <taxon>Eukaryota</taxon>
        <taxon>Metazoa</taxon>
        <taxon>Spiralia</taxon>
        <taxon>Gnathifera</taxon>
        <taxon>Rotifera</taxon>
        <taxon>Eurotatoria</taxon>
        <taxon>Monogononta</taxon>
        <taxon>Pseudotrocha</taxon>
        <taxon>Ploima</taxon>
        <taxon>Brachionidae</taxon>
        <taxon>Brachionus</taxon>
    </lineage>
</organism>